<feature type="domain" description="Acyl-CoA dehydrogenase/oxidase C-terminal" evidence="6">
    <location>
        <begin position="235"/>
        <end position="384"/>
    </location>
</feature>
<dbReference type="InterPro" id="IPR013786">
    <property type="entry name" value="AcylCoA_DH/ox_N"/>
</dbReference>
<evidence type="ECO:0000256" key="2">
    <source>
        <dbReference type="ARBA" id="ARBA00009347"/>
    </source>
</evidence>
<comment type="caution">
    <text evidence="9">The sequence shown here is derived from an EMBL/GenBank/DDBJ whole genome shotgun (WGS) entry which is preliminary data.</text>
</comment>
<dbReference type="InterPro" id="IPR046373">
    <property type="entry name" value="Acyl-CoA_Oxase/DH_mid-dom_sf"/>
</dbReference>
<dbReference type="InterPro" id="IPR037069">
    <property type="entry name" value="AcylCoA_DH/ox_N_sf"/>
</dbReference>
<dbReference type="EMBL" id="JBHSSW010000012">
    <property type="protein sequence ID" value="MFC6198318.1"/>
    <property type="molecule type" value="Genomic_DNA"/>
</dbReference>
<keyword evidence="3 5" id="KW-0285">Flavoprotein</keyword>
<dbReference type="SUPFAM" id="SSF47203">
    <property type="entry name" value="Acyl-CoA dehydrogenase C-terminal domain-like"/>
    <property type="match status" value="1"/>
</dbReference>
<dbReference type="RefSeq" id="WP_377378433.1">
    <property type="nucleotide sequence ID" value="NZ_JBHSSW010000012.1"/>
</dbReference>
<dbReference type="Proteomes" id="UP001596303">
    <property type="component" value="Unassembled WGS sequence"/>
</dbReference>
<dbReference type="SUPFAM" id="SSF56645">
    <property type="entry name" value="Acyl-CoA dehydrogenase NM domain-like"/>
    <property type="match status" value="1"/>
</dbReference>
<dbReference type="PANTHER" id="PTHR43884">
    <property type="entry name" value="ACYL-COA DEHYDROGENASE"/>
    <property type="match status" value="1"/>
</dbReference>
<dbReference type="InterPro" id="IPR009075">
    <property type="entry name" value="AcylCo_DH/oxidase_C"/>
</dbReference>
<dbReference type="Pfam" id="PF00441">
    <property type="entry name" value="Acyl-CoA_dh_1"/>
    <property type="match status" value="1"/>
</dbReference>
<protein>
    <submittedName>
        <fullName evidence="9">Acyl-CoA dehydrogenase family protein</fullName>
        <ecNumber evidence="9">1.-.-.-</ecNumber>
    </submittedName>
</protein>
<proteinExistence type="inferred from homology"/>
<dbReference type="Pfam" id="PF02770">
    <property type="entry name" value="Acyl-CoA_dh_M"/>
    <property type="match status" value="1"/>
</dbReference>
<dbReference type="GO" id="GO:0016491">
    <property type="term" value="F:oxidoreductase activity"/>
    <property type="evidence" value="ECO:0007669"/>
    <property type="project" value="UniProtKB-KW"/>
</dbReference>
<dbReference type="Gene3D" id="2.40.110.10">
    <property type="entry name" value="Butyryl-CoA Dehydrogenase, subunit A, domain 2"/>
    <property type="match status" value="1"/>
</dbReference>
<evidence type="ECO:0000256" key="5">
    <source>
        <dbReference type="RuleBase" id="RU362125"/>
    </source>
</evidence>
<keyword evidence="5 9" id="KW-0560">Oxidoreductase</keyword>
<reference evidence="10" key="1">
    <citation type="journal article" date="2019" name="Int. J. Syst. Evol. Microbiol.">
        <title>The Global Catalogue of Microorganisms (GCM) 10K type strain sequencing project: providing services to taxonomists for standard genome sequencing and annotation.</title>
        <authorList>
            <consortium name="The Broad Institute Genomics Platform"/>
            <consortium name="The Broad Institute Genome Sequencing Center for Infectious Disease"/>
            <person name="Wu L."/>
            <person name="Ma J."/>
        </authorList>
    </citation>
    <scope>NUCLEOTIDE SEQUENCE [LARGE SCALE GENOMIC DNA]</scope>
    <source>
        <strain evidence="10">CGMCC-1.15741</strain>
    </source>
</reference>
<dbReference type="PIRSF" id="PIRSF016578">
    <property type="entry name" value="HsaA"/>
    <property type="match status" value="1"/>
</dbReference>
<organism evidence="9 10">
    <name type="scientific">Ponticaulis profundi</name>
    <dbReference type="NCBI Taxonomy" id="2665222"/>
    <lineage>
        <taxon>Bacteria</taxon>
        <taxon>Pseudomonadati</taxon>
        <taxon>Pseudomonadota</taxon>
        <taxon>Alphaproteobacteria</taxon>
        <taxon>Hyphomonadales</taxon>
        <taxon>Hyphomonadaceae</taxon>
        <taxon>Ponticaulis</taxon>
    </lineage>
</organism>
<dbReference type="EC" id="1.-.-.-" evidence="9"/>
<feature type="domain" description="Acyl-CoA dehydrogenase/oxidase N-terminal" evidence="8">
    <location>
        <begin position="12"/>
        <end position="120"/>
    </location>
</feature>
<evidence type="ECO:0000259" key="8">
    <source>
        <dbReference type="Pfam" id="PF02771"/>
    </source>
</evidence>
<keyword evidence="10" id="KW-1185">Reference proteome</keyword>
<dbReference type="InterPro" id="IPR036250">
    <property type="entry name" value="AcylCo_DH-like_C"/>
</dbReference>
<dbReference type="InterPro" id="IPR006089">
    <property type="entry name" value="Acyl-CoA_DH_CS"/>
</dbReference>
<comment type="cofactor">
    <cofactor evidence="1 5">
        <name>FAD</name>
        <dbReference type="ChEBI" id="CHEBI:57692"/>
    </cofactor>
</comment>
<gene>
    <name evidence="9" type="ORF">ACFQDM_09520</name>
</gene>
<feature type="domain" description="Acyl-CoA oxidase/dehydrogenase middle" evidence="7">
    <location>
        <begin position="124"/>
        <end position="220"/>
    </location>
</feature>
<dbReference type="Gene3D" id="1.20.140.10">
    <property type="entry name" value="Butyryl-CoA Dehydrogenase, subunit A, domain 3"/>
    <property type="match status" value="1"/>
</dbReference>
<evidence type="ECO:0000259" key="7">
    <source>
        <dbReference type="Pfam" id="PF02770"/>
    </source>
</evidence>
<dbReference type="Pfam" id="PF02771">
    <property type="entry name" value="Acyl-CoA_dh_N"/>
    <property type="match status" value="1"/>
</dbReference>
<dbReference type="InterPro" id="IPR006091">
    <property type="entry name" value="Acyl-CoA_Oxase/DH_mid-dom"/>
</dbReference>
<evidence type="ECO:0000259" key="6">
    <source>
        <dbReference type="Pfam" id="PF00441"/>
    </source>
</evidence>
<evidence type="ECO:0000256" key="4">
    <source>
        <dbReference type="ARBA" id="ARBA00022827"/>
    </source>
</evidence>
<evidence type="ECO:0000313" key="9">
    <source>
        <dbReference type="EMBL" id="MFC6198318.1"/>
    </source>
</evidence>
<comment type="similarity">
    <text evidence="2 5">Belongs to the acyl-CoA dehydrogenase family.</text>
</comment>
<dbReference type="PROSITE" id="PS00073">
    <property type="entry name" value="ACYL_COA_DH_2"/>
    <property type="match status" value="1"/>
</dbReference>
<evidence type="ECO:0000256" key="3">
    <source>
        <dbReference type="ARBA" id="ARBA00022630"/>
    </source>
</evidence>
<dbReference type="InterPro" id="IPR009100">
    <property type="entry name" value="AcylCoA_DH/oxidase_NM_dom_sf"/>
</dbReference>
<dbReference type="Gene3D" id="1.10.540.10">
    <property type="entry name" value="Acyl-CoA dehydrogenase/oxidase, N-terminal domain"/>
    <property type="match status" value="1"/>
</dbReference>
<sequence length="389" mass="42189">MSNPGIDDDIFQQLLDTVDRYTRERLIPAEEQVEENDEIPEEIVQEIRELGLFGISIPEEYGGIGLSMSQETQVLEKLCYASLAFRSLIGTTVGIGSQGIVMDGTEEQKQMMLPKLATGEIISSFALTEPDNGSDAAHIKTVAVRDGSDFVINGTKRYITNASRAGMFTLLARTDPDNKGAGGVSAFLLPADTPGIMLGKTDKKMGQRGTRTCDVILENVRLPETAIIGGPENLNKGFRTAMKVLDRGRIHLSGCATGTSQRMVDLSAKYAAERQQFGVPIGQHQLVQGLLADSQVELLAMRSLTKTAAEKYDAEGSAVLEASAAKLFSSEAAGRIADRAVQIHGGAGYIAEYPVERLYRDVRLLRIYEGTTQIQQMIIARNMLKAVAS</sequence>
<evidence type="ECO:0000313" key="10">
    <source>
        <dbReference type="Proteomes" id="UP001596303"/>
    </source>
</evidence>
<dbReference type="PANTHER" id="PTHR43884:SF12">
    <property type="entry name" value="ISOVALERYL-COA DEHYDROGENASE, MITOCHONDRIAL-RELATED"/>
    <property type="match status" value="1"/>
</dbReference>
<evidence type="ECO:0000256" key="1">
    <source>
        <dbReference type="ARBA" id="ARBA00001974"/>
    </source>
</evidence>
<accession>A0ABW1SAP9</accession>
<name>A0ABW1SAP9_9PROT</name>
<keyword evidence="4 5" id="KW-0274">FAD</keyword>